<evidence type="ECO:0000313" key="2">
    <source>
        <dbReference type="Proteomes" id="UP000436694"/>
    </source>
</evidence>
<dbReference type="NCBIfam" id="TIGR02215">
    <property type="entry name" value="phage_chp_gp8"/>
    <property type="match status" value="1"/>
</dbReference>
<dbReference type="Proteomes" id="UP000436694">
    <property type="component" value="Unassembled WGS sequence"/>
</dbReference>
<comment type="caution">
    <text evidence="1">The sequence shown here is derived from an EMBL/GenBank/DDBJ whole genome shotgun (WGS) entry which is preliminary data.</text>
</comment>
<reference evidence="1 2" key="1">
    <citation type="submission" date="2019-10" db="EMBL/GenBank/DDBJ databases">
        <title>Epibacterium sp. nov., isolated from seawater.</title>
        <authorList>
            <person name="Zhang X."/>
            <person name="Li N."/>
        </authorList>
    </citation>
    <scope>NUCLEOTIDE SEQUENCE [LARGE SCALE GENOMIC DNA]</scope>
    <source>
        <strain evidence="1 2">SM1969</strain>
    </source>
</reference>
<dbReference type="RefSeq" id="WP_153545022.1">
    <property type="nucleotide sequence ID" value="NZ_WIXK01000001.1"/>
</dbReference>
<dbReference type="InterPro" id="IPR011738">
    <property type="entry name" value="Phage_CHP"/>
</dbReference>
<keyword evidence="2" id="KW-1185">Reference proteome</keyword>
<accession>A0A844ARC7</accession>
<dbReference type="EMBL" id="WIXK01000001">
    <property type="protein sequence ID" value="MQY41658.1"/>
    <property type="molecule type" value="Genomic_DNA"/>
</dbReference>
<proteinExistence type="predicted"/>
<gene>
    <name evidence="1" type="ORF">GG681_03325</name>
</gene>
<evidence type="ECO:0000313" key="1">
    <source>
        <dbReference type="EMBL" id="MQY41658.1"/>
    </source>
</evidence>
<name>A0A844ARC7_9RHOB</name>
<dbReference type="AlphaFoldDB" id="A0A844ARC7"/>
<organism evidence="1 2">
    <name type="scientific">Tritonibacter aquimaris</name>
    <dbReference type="NCBI Taxonomy" id="2663379"/>
    <lineage>
        <taxon>Bacteria</taxon>
        <taxon>Pseudomonadati</taxon>
        <taxon>Pseudomonadota</taxon>
        <taxon>Alphaproteobacteria</taxon>
        <taxon>Rhodobacterales</taxon>
        <taxon>Paracoccaceae</taxon>
        <taxon>Tritonibacter</taxon>
    </lineage>
</organism>
<protein>
    <recommendedName>
        <fullName evidence="3">Phage gp6-like head-tail connector protein</fullName>
    </recommendedName>
</protein>
<dbReference type="CDD" id="cd08054">
    <property type="entry name" value="gp6"/>
    <property type="match status" value="1"/>
</dbReference>
<sequence length="193" mass="21101">MIVTERTQIPDAALPVDAFKAHLRLGRGFAANSLQDALLIGFLRASLAAIEAKISKVLLQRDFSITLSAWRDGAREPLPLTPVTEITALTLIDDEGRETTATRFHLQQDAQKPMLIAHGACLPSVPRNGLVRIDLSAGLAAEFDALPGDLSQAVLQLAAYFYEHRDASFHPRFPYGVEALIARHRVLRLGAQT</sequence>
<evidence type="ECO:0008006" key="3">
    <source>
        <dbReference type="Google" id="ProtNLM"/>
    </source>
</evidence>
<dbReference type="Gene3D" id="1.10.3230.30">
    <property type="entry name" value="Phage gp6-like head-tail connector protein"/>
    <property type="match status" value="1"/>
</dbReference>